<evidence type="ECO:0000313" key="1">
    <source>
        <dbReference type="EMBL" id="UVS68113.1"/>
    </source>
</evidence>
<sequence length="57" mass="6529">MSESALEGAIFFMMRTYLDSGLVTPEQANHVLQRLQERTKEYCSSRYHSGGAKFRAE</sequence>
<name>A0A977IBX3_9ARCH</name>
<dbReference type="GeneID" id="74947153"/>
<organism evidence="1">
    <name type="scientific">Nitrososphaera viennensis</name>
    <dbReference type="NCBI Taxonomy" id="1034015"/>
    <lineage>
        <taxon>Archaea</taxon>
        <taxon>Nitrososphaerota</taxon>
        <taxon>Nitrososphaeria</taxon>
        <taxon>Nitrososphaerales</taxon>
        <taxon>Nitrososphaeraceae</taxon>
        <taxon>Nitrososphaera</taxon>
    </lineage>
</organism>
<proteinExistence type="predicted"/>
<protein>
    <submittedName>
        <fullName evidence="1">Uncharacterized protein</fullName>
    </submittedName>
</protein>
<dbReference type="Proteomes" id="UP001059771">
    <property type="component" value="Chromosome"/>
</dbReference>
<reference evidence="1" key="1">
    <citation type="submission" date="2022-08" db="EMBL/GenBank/DDBJ databases">
        <title>Dynamic responses of ammonia-oxidizing microbial communities induced by reactive oxygen species (ROS) in fluctuating redox aquifers.</title>
        <authorList>
            <person name="Wang P."/>
            <person name="Wang H."/>
        </authorList>
    </citation>
    <scope>NUCLEOTIDE SEQUENCE</scope>
    <source>
        <strain evidence="1">PLX03</strain>
    </source>
</reference>
<accession>A0A977IBX3</accession>
<dbReference type="AlphaFoldDB" id="A0A977IBX3"/>
<gene>
    <name evidence="1" type="ORF">NWT39_09395</name>
</gene>
<dbReference type="EMBL" id="CP103305">
    <property type="protein sequence ID" value="UVS68113.1"/>
    <property type="molecule type" value="Genomic_DNA"/>
</dbReference>
<dbReference type="RefSeq" id="WP_158435170.1">
    <property type="nucleotide sequence ID" value="NZ_CP103305.1"/>
</dbReference>